<dbReference type="Proteomes" id="UP000198287">
    <property type="component" value="Unassembled WGS sequence"/>
</dbReference>
<sequence length="213" mass="24265">MIPNCSLPTIPFASKLLVDYVSYRKYYDTHYLQFIPFSKINEWIEEEVVTCGKSVLFADSEKIELQRQNFERSYPKIKFYTGKEPLLKDALQLTLYSSIYSKVPGLFQSITESGLEQGLCNNSIKAELKFVMNNTKKIIVENPARFANDGDKFKPQKLESSFVTLFVIMGVLTGVGIFCFLFEYGKGNGGRLVKRLLGWRDGVQVEIPKLRGG</sequence>
<proteinExistence type="predicted"/>
<reference evidence="2 3" key="1">
    <citation type="submission" date="2015-12" db="EMBL/GenBank/DDBJ databases">
        <title>The genome of Folsomia candida.</title>
        <authorList>
            <person name="Faddeeva A."/>
            <person name="Derks M.F."/>
            <person name="Anvar Y."/>
            <person name="Smit S."/>
            <person name="Van Straalen N."/>
            <person name="Roelofs D."/>
        </authorList>
    </citation>
    <scope>NUCLEOTIDE SEQUENCE [LARGE SCALE GENOMIC DNA]</scope>
    <source>
        <strain evidence="2 3">VU population</strain>
        <tissue evidence="2">Whole body</tissue>
    </source>
</reference>
<organism evidence="2 3">
    <name type="scientific">Folsomia candida</name>
    <name type="common">Springtail</name>
    <dbReference type="NCBI Taxonomy" id="158441"/>
    <lineage>
        <taxon>Eukaryota</taxon>
        <taxon>Metazoa</taxon>
        <taxon>Ecdysozoa</taxon>
        <taxon>Arthropoda</taxon>
        <taxon>Hexapoda</taxon>
        <taxon>Collembola</taxon>
        <taxon>Entomobryomorpha</taxon>
        <taxon>Isotomoidea</taxon>
        <taxon>Isotomidae</taxon>
        <taxon>Proisotominae</taxon>
        <taxon>Folsomia</taxon>
    </lineage>
</organism>
<feature type="transmembrane region" description="Helical" evidence="1">
    <location>
        <begin position="162"/>
        <end position="185"/>
    </location>
</feature>
<evidence type="ECO:0000313" key="2">
    <source>
        <dbReference type="EMBL" id="OXA41152.1"/>
    </source>
</evidence>
<dbReference type="AlphaFoldDB" id="A0A226D6H9"/>
<gene>
    <name evidence="2" type="ORF">Fcan01_24017</name>
</gene>
<protein>
    <submittedName>
        <fullName evidence="2">Uncharacterized protein</fullName>
    </submittedName>
</protein>
<accession>A0A226D6H9</accession>
<comment type="caution">
    <text evidence="2">The sequence shown here is derived from an EMBL/GenBank/DDBJ whole genome shotgun (WGS) entry which is preliminary data.</text>
</comment>
<keyword evidence="1" id="KW-0812">Transmembrane</keyword>
<name>A0A226D6H9_FOLCA</name>
<keyword evidence="1" id="KW-1133">Transmembrane helix</keyword>
<keyword evidence="3" id="KW-1185">Reference proteome</keyword>
<evidence type="ECO:0000313" key="3">
    <source>
        <dbReference type="Proteomes" id="UP000198287"/>
    </source>
</evidence>
<keyword evidence="1" id="KW-0472">Membrane</keyword>
<dbReference type="EMBL" id="LNIX01000030">
    <property type="protein sequence ID" value="OXA41152.1"/>
    <property type="molecule type" value="Genomic_DNA"/>
</dbReference>
<evidence type="ECO:0000256" key="1">
    <source>
        <dbReference type="SAM" id="Phobius"/>
    </source>
</evidence>